<comment type="similarity">
    <text evidence="1">Belongs to the proteasome subunit S14 family.</text>
</comment>
<evidence type="ECO:0000313" key="5">
    <source>
        <dbReference type="Proteomes" id="UP001497600"/>
    </source>
</evidence>
<dbReference type="PANTHER" id="PTHR12387:SF0">
    <property type="entry name" value="26S PROTEASOME NON-ATPASE REGULATORY SUBUNIT 8"/>
    <property type="match status" value="1"/>
</dbReference>
<dbReference type="PANTHER" id="PTHR12387">
    <property type="entry name" value="26S PROTEASOME NON-ATPASE REGULATORY SUBUNIT 8"/>
    <property type="match status" value="1"/>
</dbReference>
<dbReference type="InterPro" id="IPR000717">
    <property type="entry name" value="PCI_dom"/>
</dbReference>
<dbReference type="Pfam" id="PF10075">
    <property type="entry name" value="CSN8_PSD8_EIF3K"/>
    <property type="match status" value="1"/>
</dbReference>
<dbReference type="Gene3D" id="1.25.40.990">
    <property type="match status" value="1"/>
</dbReference>
<evidence type="ECO:0000259" key="3">
    <source>
        <dbReference type="PROSITE" id="PS50250"/>
    </source>
</evidence>
<protein>
    <submittedName>
        <fullName evidence="4">26S proteasome regulatory subunit Rpn12p</fullName>
    </submittedName>
</protein>
<dbReference type="Proteomes" id="UP001497600">
    <property type="component" value="Chromosome E"/>
</dbReference>
<dbReference type="EMBL" id="OZ004257">
    <property type="protein sequence ID" value="CAK7907907.1"/>
    <property type="molecule type" value="Genomic_DNA"/>
</dbReference>
<organism evidence="4 5">
    <name type="scientific">[Candida] anglica</name>
    <dbReference type="NCBI Taxonomy" id="148631"/>
    <lineage>
        <taxon>Eukaryota</taxon>
        <taxon>Fungi</taxon>
        <taxon>Dikarya</taxon>
        <taxon>Ascomycota</taxon>
        <taxon>Saccharomycotina</taxon>
        <taxon>Pichiomycetes</taxon>
        <taxon>Debaryomycetaceae</taxon>
        <taxon>Kurtzmaniella</taxon>
    </lineage>
</organism>
<keyword evidence="2 4" id="KW-0647">Proteasome</keyword>
<reference evidence="4 5" key="1">
    <citation type="submission" date="2024-01" db="EMBL/GenBank/DDBJ databases">
        <authorList>
            <consortium name="Genoscope - CEA"/>
            <person name="William W."/>
        </authorList>
    </citation>
    <scope>NUCLEOTIDE SEQUENCE [LARGE SCALE GENOMIC DNA]</scope>
    <source>
        <strain evidence="4 5">29B2s-10</strain>
    </source>
</reference>
<gene>
    <name evidence="4" type="primary">RPN12</name>
    <name evidence="4" type="ORF">CAAN4_E07602</name>
</gene>
<evidence type="ECO:0000256" key="1">
    <source>
        <dbReference type="ARBA" id="ARBA00009627"/>
    </source>
</evidence>
<sequence length="279" mass="32558">MSLQKLTAELYQSFDSKNYTQCQKILPPIKIELIKHNLLVPLSSNTHTGDSLNDLKIAQKIFEIGALSSLLSNDYRSFENYFAQLRPFYDNILLQSKTTEINTDRTKIVSLYLLYLLSQGSISKFHVELETIYNSNQYDVDKDKYLQFPINLERNLMEGNYIKIWKLLKESDNKLPCQEYTHFIDTLVTALRFEISRSLERTYTSLPINNCKNLLYFPQEQSDSVFEKILKEELEVENWVFKNGKIIFDIKDEEDLDGGNNTTIINNVLSYAEQIESIV</sequence>
<feature type="domain" description="PCI" evidence="3">
    <location>
        <begin position="73"/>
        <end position="270"/>
    </location>
</feature>
<keyword evidence="5" id="KW-1185">Reference proteome</keyword>
<dbReference type="PROSITE" id="PS50250">
    <property type="entry name" value="PCI"/>
    <property type="match status" value="1"/>
</dbReference>
<dbReference type="InterPro" id="IPR033464">
    <property type="entry name" value="CSN8_PSD8_EIF3K"/>
</dbReference>
<proteinExistence type="inferred from homology"/>
<evidence type="ECO:0000256" key="2">
    <source>
        <dbReference type="ARBA" id="ARBA00022942"/>
    </source>
</evidence>
<dbReference type="GO" id="GO:0000502">
    <property type="term" value="C:proteasome complex"/>
    <property type="evidence" value="ECO:0007669"/>
    <property type="project" value="UniProtKB-KW"/>
</dbReference>
<accession>A0ABP0ECU7</accession>
<dbReference type="InterPro" id="IPR006746">
    <property type="entry name" value="26S_Psome_Rpn12"/>
</dbReference>
<name>A0ABP0ECU7_9ASCO</name>
<evidence type="ECO:0000313" key="4">
    <source>
        <dbReference type="EMBL" id="CAK7907907.1"/>
    </source>
</evidence>